<sequence length="65" mass="7304">MKQDPSESVRANKKINDSFYKGKAPVNVDEKINEDFYGEESTHPTSYLGNNTPAIDVTGNKDQNR</sequence>
<accession>A0A845F2E6</accession>
<gene>
    <name evidence="2" type="ORF">GLW07_15875</name>
</gene>
<feature type="region of interest" description="Disordered" evidence="1">
    <location>
        <begin position="39"/>
        <end position="65"/>
    </location>
</feature>
<protein>
    <submittedName>
        <fullName evidence="2">Uncharacterized protein</fullName>
    </submittedName>
</protein>
<reference evidence="2 3" key="1">
    <citation type="submission" date="2019-11" db="EMBL/GenBank/DDBJ databases">
        <title>Genome sequences of 17 halophilic strains isolated from different environments.</title>
        <authorList>
            <person name="Furrow R.E."/>
        </authorList>
    </citation>
    <scope>NUCLEOTIDE SEQUENCE [LARGE SCALE GENOMIC DNA]</scope>
    <source>
        <strain evidence="2 3">22506_14_FS</strain>
    </source>
</reference>
<feature type="compositionally biased region" description="Polar residues" evidence="1">
    <location>
        <begin position="43"/>
        <end position="53"/>
    </location>
</feature>
<evidence type="ECO:0000256" key="1">
    <source>
        <dbReference type="SAM" id="MobiDB-lite"/>
    </source>
</evidence>
<proteinExistence type="predicted"/>
<evidence type="ECO:0000313" key="3">
    <source>
        <dbReference type="Proteomes" id="UP000447833"/>
    </source>
</evidence>
<comment type="caution">
    <text evidence="2">The sequence shown here is derived from an EMBL/GenBank/DDBJ whole genome shotgun (WGS) entry which is preliminary data.</text>
</comment>
<dbReference type="AlphaFoldDB" id="A0A845F2E6"/>
<dbReference type="RefSeq" id="WP_160920247.1">
    <property type="nucleotide sequence ID" value="NZ_WMEY01000005.1"/>
</dbReference>
<organism evidence="2 3">
    <name type="scientific">Guptibacillus hwajinpoensis</name>
    <dbReference type="NCBI Taxonomy" id="208199"/>
    <lineage>
        <taxon>Bacteria</taxon>
        <taxon>Bacillati</taxon>
        <taxon>Bacillota</taxon>
        <taxon>Bacilli</taxon>
        <taxon>Bacillales</taxon>
        <taxon>Guptibacillaceae</taxon>
        <taxon>Guptibacillus</taxon>
    </lineage>
</organism>
<evidence type="ECO:0000313" key="2">
    <source>
        <dbReference type="EMBL" id="MYL64837.1"/>
    </source>
</evidence>
<dbReference type="Proteomes" id="UP000447833">
    <property type="component" value="Unassembled WGS sequence"/>
</dbReference>
<dbReference type="EMBL" id="WMEY01000005">
    <property type="protein sequence ID" value="MYL64837.1"/>
    <property type="molecule type" value="Genomic_DNA"/>
</dbReference>
<name>A0A845F2E6_9BACL</name>